<keyword evidence="11" id="KW-1185">Reference proteome</keyword>
<sequence>MKKSGYKLIFHLYSIFFIIFLIIVFLLAGMSVYFLKTNISKDNSEINWSSAPIQFTNDFSKEITFKDSKPELKDSGIEELKKNKLWIQIIDKNGEVSTSYDSPKEVSTHYSPIEMIELYKNAGDIKDCTVFVGCIESNGEEWTYVIGFPVKISKVIMYLNYNNLSNLKWVVLSLFAAIMFLILILGAVYGIWMNRLLSNIITSIKKLTSNSYVAIKKSGMYGDVYESLNLLHNKLEESELERRKNEISREEWISNISHDLKTPLSPIKGYAEMLSDSEYNVNSEEIKKYGGIILKNAVYVEALVEDLKLTYKLKNGMLILKKKDGNIVSLLKEIIINILNNPEYKNRNITFYFYKDKVNLSYDSILLQRALSNLINNAIIHNSPDTIIKVFIKEEDKIYIKIEDNGKGIGEKDLEKLFERYYRGANTDANVQGSGLGMAIAKQIIEVHDGTITVDSELNVGTSVDIEFEI</sequence>
<feature type="transmembrane region" description="Helical" evidence="8">
    <location>
        <begin position="12"/>
        <end position="35"/>
    </location>
</feature>
<evidence type="ECO:0000259" key="9">
    <source>
        <dbReference type="PROSITE" id="PS50109"/>
    </source>
</evidence>
<dbReference type="EC" id="2.7.13.3" evidence="3"/>
<evidence type="ECO:0000256" key="3">
    <source>
        <dbReference type="ARBA" id="ARBA00012438"/>
    </source>
</evidence>
<dbReference type="InterPro" id="IPR003661">
    <property type="entry name" value="HisK_dim/P_dom"/>
</dbReference>
<evidence type="ECO:0000256" key="5">
    <source>
        <dbReference type="ARBA" id="ARBA00022679"/>
    </source>
</evidence>
<dbReference type="SMART" id="SM00388">
    <property type="entry name" value="HisKA"/>
    <property type="match status" value="1"/>
</dbReference>
<dbReference type="Pfam" id="PF00512">
    <property type="entry name" value="HisKA"/>
    <property type="match status" value="1"/>
</dbReference>
<evidence type="ECO:0000256" key="1">
    <source>
        <dbReference type="ARBA" id="ARBA00000085"/>
    </source>
</evidence>
<feature type="transmembrane region" description="Helical" evidence="8">
    <location>
        <begin position="169"/>
        <end position="192"/>
    </location>
</feature>
<reference evidence="11" key="1">
    <citation type="submission" date="2021-07" db="EMBL/GenBank/DDBJ databases">
        <title>Complete genome sequencing of a Clostridium isolate.</title>
        <authorList>
            <person name="Ueki A."/>
            <person name="Tonouchi A."/>
        </authorList>
    </citation>
    <scope>NUCLEOTIDE SEQUENCE [LARGE SCALE GENOMIC DNA]</scope>
    <source>
        <strain evidence="11">C5S11</strain>
    </source>
</reference>
<keyword evidence="8" id="KW-1133">Transmembrane helix</keyword>
<dbReference type="PROSITE" id="PS50109">
    <property type="entry name" value="HIS_KIN"/>
    <property type="match status" value="1"/>
</dbReference>
<dbReference type="GO" id="GO:0016301">
    <property type="term" value="F:kinase activity"/>
    <property type="evidence" value="ECO:0007669"/>
    <property type="project" value="UniProtKB-KW"/>
</dbReference>
<dbReference type="Pfam" id="PF02518">
    <property type="entry name" value="HATPase_c"/>
    <property type="match status" value="1"/>
</dbReference>
<dbReference type="Gene3D" id="3.30.565.10">
    <property type="entry name" value="Histidine kinase-like ATPase, C-terminal domain"/>
    <property type="match status" value="1"/>
</dbReference>
<evidence type="ECO:0000256" key="7">
    <source>
        <dbReference type="ARBA" id="ARBA00023012"/>
    </source>
</evidence>
<dbReference type="InterPro" id="IPR005467">
    <property type="entry name" value="His_kinase_dom"/>
</dbReference>
<accession>A0ABM7TA75</accession>
<dbReference type="InterPro" id="IPR036890">
    <property type="entry name" value="HATPase_C_sf"/>
</dbReference>
<dbReference type="SMART" id="SM00387">
    <property type="entry name" value="HATPase_c"/>
    <property type="match status" value="1"/>
</dbReference>
<evidence type="ECO:0000256" key="8">
    <source>
        <dbReference type="SAM" id="Phobius"/>
    </source>
</evidence>
<evidence type="ECO:0000313" key="10">
    <source>
        <dbReference type="EMBL" id="BCZ48259.1"/>
    </source>
</evidence>
<dbReference type="PANTHER" id="PTHR45453">
    <property type="entry name" value="PHOSPHATE REGULON SENSOR PROTEIN PHOR"/>
    <property type="match status" value="1"/>
</dbReference>
<dbReference type="SUPFAM" id="SSF55874">
    <property type="entry name" value="ATPase domain of HSP90 chaperone/DNA topoisomerase II/histidine kinase"/>
    <property type="match status" value="1"/>
</dbReference>
<evidence type="ECO:0000256" key="6">
    <source>
        <dbReference type="ARBA" id="ARBA00022777"/>
    </source>
</evidence>
<keyword evidence="5" id="KW-0808">Transferase</keyword>
<dbReference type="SUPFAM" id="SSF47384">
    <property type="entry name" value="Homodimeric domain of signal transducing histidine kinase"/>
    <property type="match status" value="1"/>
</dbReference>
<dbReference type="EMBL" id="AP024849">
    <property type="protein sequence ID" value="BCZ48259.1"/>
    <property type="molecule type" value="Genomic_DNA"/>
</dbReference>
<comment type="catalytic activity">
    <reaction evidence="1">
        <text>ATP + protein L-histidine = ADP + protein N-phospho-L-histidine.</text>
        <dbReference type="EC" id="2.7.13.3"/>
    </reaction>
</comment>
<keyword evidence="8" id="KW-0812">Transmembrane</keyword>
<keyword evidence="8" id="KW-0472">Membrane</keyword>
<dbReference type="CDD" id="cd00082">
    <property type="entry name" value="HisKA"/>
    <property type="match status" value="1"/>
</dbReference>
<dbReference type="InterPro" id="IPR050351">
    <property type="entry name" value="BphY/WalK/GraS-like"/>
</dbReference>
<dbReference type="Proteomes" id="UP000824633">
    <property type="component" value="Chromosome"/>
</dbReference>
<comment type="subcellular location">
    <subcellularLocation>
        <location evidence="2">Membrane</location>
    </subcellularLocation>
</comment>
<keyword evidence="6 10" id="KW-0418">Kinase</keyword>
<gene>
    <name evidence="10" type="ORF">psyc5s11_43260</name>
</gene>
<organism evidence="10 11">
    <name type="scientific">Clostridium gelidum</name>
    <dbReference type="NCBI Taxonomy" id="704125"/>
    <lineage>
        <taxon>Bacteria</taxon>
        <taxon>Bacillati</taxon>
        <taxon>Bacillota</taxon>
        <taxon>Clostridia</taxon>
        <taxon>Eubacteriales</taxon>
        <taxon>Clostridiaceae</taxon>
        <taxon>Clostridium</taxon>
    </lineage>
</organism>
<feature type="domain" description="Histidine kinase" evidence="9">
    <location>
        <begin position="255"/>
        <end position="470"/>
    </location>
</feature>
<keyword evidence="4" id="KW-0597">Phosphoprotein</keyword>
<dbReference type="CDD" id="cd00075">
    <property type="entry name" value="HATPase"/>
    <property type="match status" value="1"/>
</dbReference>
<dbReference type="Gene3D" id="1.10.287.130">
    <property type="match status" value="1"/>
</dbReference>
<dbReference type="InterPro" id="IPR036097">
    <property type="entry name" value="HisK_dim/P_sf"/>
</dbReference>
<dbReference type="PANTHER" id="PTHR45453:SF1">
    <property type="entry name" value="PHOSPHATE REGULON SENSOR PROTEIN PHOR"/>
    <property type="match status" value="1"/>
</dbReference>
<evidence type="ECO:0000256" key="2">
    <source>
        <dbReference type="ARBA" id="ARBA00004370"/>
    </source>
</evidence>
<dbReference type="InterPro" id="IPR003594">
    <property type="entry name" value="HATPase_dom"/>
</dbReference>
<protein>
    <recommendedName>
        <fullName evidence="3">histidine kinase</fullName>
        <ecNumber evidence="3">2.7.13.3</ecNumber>
    </recommendedName>
</protein>
<keyword evidence="7" id="KW-0902">Two-component regulatory system</keyword>
<dbReference type="InterPro" id="IPR004358">
    <property type="entry name" value="Sig_transdc_His_kin-like_C"/>
</dbReference>
<proteinExistence type="predicted"/>
<dbReference type="PRINTS" id="PR00344">
    <property type="entry name" value="BCTRLSENSOR"/>
</dbReference>
<name>A0ABM7TA75_9CLOT</name>
<evidence type="ECO:0000313" key="11">
    <source>
        <dbReference type="Proteomes" id="UP000824633"/>
    </source>
</evidence>
<evidence type="ECO:0000256" key="4">
    <source>
        <dbReference type="ARBA" id="ARBA00022553"/>
    </source>
</evidence>